<dbReference type="Pfam" id="PF09824">
    <property type="entry name" value="ArsR"/>
    <property type="match status" value="1"/>
</dbReference>
<dbReference type="InterPro" id="IPR014517">
    <property type="entry name" value="ArsR_tscrpt_regulator"/>
</dbReference>
<keyword evidence="2" id="KW-1185">Reference proteome</keyword>
<proteinExistence type="predicted"/>
<sequence>MEPTVKRTKIINDPADLVPLLQVFNSKLHSQVFNEISAGWKTEEELQEITGKDVSKSLDALKQGGLIESRWRMPEPGESPVLEYRTSYNEVRANFQCTMKELSELIMIAFSMDESLRQMAEKMEKEIEGGNASLVNLSRIFERSPTFLKGVAKRSHNIVVKGQRLEITRER</sequence>
<evidence type="ECO:0000313" key="1">
    <source>
        <dbReference type="EMBL" id="BAI60139.1"/>
    </source>
</evidence>
<gene>
    <name evidence="1" type="ordered locus">MCP_0067</name>
</gene>
<organism evidence="1 2">
    <name type="scientific">Methanocella paludicola (strain DSM 17711 / JCM 13418 / NBRC 101707 / SANAE)</name>
    <dbReference type="NCBI Taxonomy" id="304371"/>
    <lineage>
        <taxon>Archaea</taxon>
        <taxon>Methanobacteriati</taxon>
        <taxon>Methanobacteriota</taxon>
        <taxon>Stenosarchaea group</taxon>
        <taxon>Methanomicrobia</taxon>
        <taxon>Methanocellales</taxon>
        <taxon>Methanocellaceae</taxon>
        <taxon>Methanocella</taxon>
    </lineage>
</organism>
<reference evidence="1 2" key="2">
    <citation type="journal article" date="2008" name="Int. J. Syst. Evol. Microbiol.">
        <title>Methanocella paludicola gen. nov., sp. nov., a methane-producing archaeon, the first isolate of the lineage 'Rice Cluster I', and proposal of the new archaeal order Methanocellales ord. nov.</title>
        <authorList>
            <person name="Sakai S."/>
            <person name="Imachi H."/>
            <person name="Hanada S."/>
            <person name="Ohashi A."/>
            <person name="Harada H."/>
            <person name="Kamagata Y."/>
        </authorList>
    </citation>
    <scope>NUCLEOTIDE SEQUENCE [LARGE SCALE GENOMIC DNA]</scope>
    <source>
        <strain evidence="2">DSM 17711 / JCM 13418 / NBRC 101707 / SANAE</strain>
    </source>
</reference>
<dbReference type="InParanoid" id="D1YUL7"/>
<name>D1YUL7_METPS</name>
<dbReference type="AlphaFoldDB" id="D1YUL7"/>
<dbReference type="OrthoDB" id="49861at2157"/>
<reference evidence="2" key="3">
    <citation type="journal article" date="2011" name="PLoS ONE">
        <title>Genome sequence of a mesophilic hydrogenotrophic methanogen Methanocella paludicola, the first cultivated representative of the order Methanocellales.</title>
        <authorList>
            <person name="Sakai S."/>
            <person name="Takaki Y."/>
            <person name="Shimamura S."/>
            <person name="Sekine M."/>
            <person name="Tajima T."/>
            <person name="Kosugi H."/>
            <person name="Ichikawa N."/>
            <person name="Tasumi E."/>
            <person name="Hiraki A.T."/>
            <person name="Shimizu A."/>
            <person name="Kato Y."/>
            <person name="Nishiko R."/>
            <person name="Mori K."/>
            <person name="Fujita N."/>
            <person name="Imachi H."/>
            <person name="Takai K."/>
        </authorList>
    </citation>
    <scope>NUCLEOTIDE SEQUENCE [LARGE SCALE GENOMIC DNA]</scope>
    <source>
        <strain evidence="2">DSM 17711 / JCM 13418 / NBRC 101707 / SANAE</strain>
    </source>
</reference>
<dbReference type="PIRSF" id="PIRSF022057">
    <property type="entry name" value="UCP022057"/>
    <property type="match status" value="1"/>
</dbReference>
<evidence type="ECO:0000313" key="2">
    <source>
        <dbReference type="Proteomes" id="UP000001882"/>
    </source>
</evidence>
<accession>D1YUL7</accession>
<protein>
    <recommendedName>
        <fullName evidence="3">ArsR family transcriptional regulator</fullName>
    </recommendedName>
</protein>
<reference evidence="1 2" key="1">
    <citation type="journal article" date="2007" name="Appl. Environ. Microbiol.">
        <title>Isolation of key methanogens for global methane emission from rice paddy fields: a novel isolate affiliated with the clone cluster rice cluster I.</title>
        <authorList>
            <person name="Sakai S."/>
            <person name="Imachi H."/>
            <person name="Sekiguchi Y."/>
            <person name="Ohashi A."/>
            <person name="Harada H."/>
            <person name="Kamagata Y."/>
        </authorList>
    </citation>
    <scope>NUCLEOTIDE SEQUENCE [LARGE SCALE GENOMIC DNA]</scope>
    <source>
        <strain evidence="2">DSM 17711 / JCM 13418 / NBRC 101707 / SANAE</strain>
    </source>
</reference>
<dbReference type="GeneID" id="8680233"/>
<dbReference type="KEGG" id="mpd:MCP_0067"/>
<evidence type="ECO:0008006" key="3">
    <source>
        <dbReference type="Google" id="ProtNLM"/>
    </source>
</evidence>
<dbReference type="RefSeq" id="WP_012898819.1">
    <property type="nucleotide sequence ID" value="NC_013665.1"/>
</dbReference>
<dbReference type="STRING" id="304371.MCP_0067"/>
<dbReference type="Proteomes" id="UP000001882">
    <property type="component" value="Chromosome"/>
</dbReference>
<dbReference type="eggNOG" id="arCOG04366">
    <property type="taxonomic scope" value="Archaea"/>
</dbReference>
<dbReference type="EMBL" id="AP011532">
    <property type="protein sequence ID" value="BAI60139.1"/>
    <property type="molecule type" value="Genomic_DNA"/>
</dbReference>